<accession>A0A078QSV8</accession>
<dbReference type="Proteomes" id="UP000028134">
    <property type="component" value="Unassembled WGS sequence"/>
</dbReference>
<proteinExistence type="predicted"/>
<gene>
    <name evidence="1" type="ORF">M097_4170</name>
</gene>
<reference evidence="1 2" key="1">
    <citation type="submission" date="2014-04" db="EMBL/GenBank/DDBJ databases">
        <authorList>
            <person name="Sears C."/>
            <person name="Carroll K."/>
            <person name="Sack B.R."/>
            <person name="Qadri F."/>
            <person name="Myers L.L."/>
            <person name="Chung G.-T."/>
            <person name="Escheverria P."/>
            <person name="Fraser C.M."/>
            <person name="Sadzewicz L."/>
            <person name="Shefchek K.A."/>
            <person name="Tallon L."/>
            <person name="Das S.P."/>
            <person name="Daugherty S."/>
            <person name="Mongodin E.F."/>
        </authorList>
    </citation>
    <scope>NUCLEOTIDE SEQUENCE [LARGE SCALE GENOMIC DNA]</scope>
    <source>
        <strain evidence="2">3775 SL(B) 10 (iv)</strain>
    </source>
</reference>
<name>A0A078QSV8_PHOVU</name>
<dbReference type="EMBL" id="JNHI01000045">
    <property type="protein sequence ID" value="KDS26379.1"/>
    <property type="molecule type" value="Genomic_DNA"/>
</dbReference>
<evidence type="ECO:0000313" key="2">
    <source>
        <dbReference type="Proteomes" id="UP000028134"/>
    </source>
</evidence>
<dbReference type="AlphaFoldDB" id="A0A078QSV8"/>
<protein>
    <submittedName>
        <fullName evidence="1">Uncharacterized protein</fullName>
    </submittedName>
</protein>
<sequence>MNSLRGRQLQFFRMTCIKRSRTGQRICYEYYFFHNDYFLISSTDESENSLNEKKNKIYRIKQFTAETFSISPCGE</sequence>
<comment type="caution">
    <text evidence="1">The sequence shown here is derived from an EMBL/GenBank/DDBJ whole genome shotgun (WGS) entry which is preliminary data.</text>
</comment>
<organism evidence="1 2">
    <name type="scientific">Phocaeicola vulgatus str. 3775 SL</name>
    <name type="common">B</name>
    <name type="synonym">iv</name>
    <dbReference type="NCBI Taxonomy" id="1339350"/>
    <lineage>
        <taxon>Bacteria</taxon>
        <taxon>Pseudomonadati</taxon>
        <taxon>Bacteroidota</taxon>
        <taxon>Bacteroidia</taxon>
        <taxon>Bacteroidales</taxon>
        <taxon>Bacteroidaceae</taxon>
        <taxon>Phocaeicola</taxon>
    </lineage>
</organism>
<dbReference type="PATRIC" id="fig|1339350.3.peg.3972"/>
<evidence type="ECO:0000313" key="1">
    <source>
        <dbReference type="EMBL" id="KDS26379.1"/>
    </source>
</evidence>